<name>A0A366FSM2_9HYPH</name>
<evidence type="ECO:0000256" key="5">
    <source>
        <dbReference type="ARBA" id="ARBA00023136"/>
    </source>
</evidence>
<dbReference type="AlphaFoldDB" id="A0A366FSM2"/>
<dbReference type="GO" id="GO:0005886">
    <property type="term" value="C:plasma membrane"/>
    <property type="evidence" value="ECO:0007669"/>
    <property type="project" value="UniProtKB-SubCell"/>
</dbReference>
<evidence type="ECO:0000256" key="3">
    <source>
        <dbReference type="ARBA" id="ARBA00022692"/>
    </source>
</evidence>
<dbReference type="PANTHER" id="PTHR30086">
    <property type="entry name" value="ARGININE EXPORTER PROTEIN ARGO"/>
    <property type="match status" value="1"/>
</dbReference>
<dbReference type="PANTHER" id="PTHR30086:SF20">
    <property type="entry name" value="ARGININE EXPORTER PROTEIN ARGO-RELATED"/>
    <property type="match status" value="1"/>
</dbReference>
<proteinExistence type="predicted"/>
<organism evidence="7 8">
    <name type="scientific">Roseiarcus fermentans</name>
    <dbReference type="NCBI Taxonomy" id="1473586"/>
    <lineage>
        <taxon>Bacteria</taxon>
        <taxon>Pseudomonadati</taxon>
        <taxon>Pseudomonadota</taxon>
        <taxon>Alphaproteobacteria</taxon>
        <taxon>Hyphomicrobiales</taxon>
        <taxon>Roseiarcaceae</taxon>
        <taxon>Roseiarcus</taxon>
    </lineage>
</organism>
<evidence type="ECO:0000256" key="1">
    <source>
        <dbReference type="ARBA" id="ARBA00004651"/>
    </source>
</evidence>
<feature type="transmembrane region" description="Helical" evidence="6">
    <location>
        <begin position="43"/>
        <end position="67"/>
    </location>
</feature>
<gene>
    <name evidence="7" type="ORF">DFR50_10258</name>
</gene>
<evidence type="ECO:0000313" key="8">
    <source>
        <dbReference type="Proteomes" id="UP000253529"/>
    </source>
</evidence>
<sequence>MTSLPALIGAGFLLGWSVAWPPGPINAEIARRCGAGRFWSGLAVLAGASSADALWAVAVALGVGLLFTAPLARAAMGVVSIALLIALAGLFLRGAWRAWAGRGGEPEAKPAPSRFGSVHGGFGLGAAMALTSPWNVAFWLAAMGRPELAGAKAAALLIMAAAVIAGALTWGVIWATANTLLHRGLDGDARRAWTIFVDLATGLLMLVFAATSAQRLLG</sequence>
<feature type="transmembrane region" description="Helical" evidence="6">
    <location>
        <begin position="74"/>
        <end position="96"/>
    </location>
</feature>
<keyword evidence="5 6" id="KW-0472">Membrane</keyword>
<feature type="transmembrane region" description="Helical" evidence="6">
    <location>
        <begin position="116"/>
        <end position="141"/>
    </location>
</feature>
<dbReference type="Proteomes" id="UP000253529">
    <property type="component" value="Unassembled WGS sequence"/>
</dbReference>
<keyword evidence="2" id="KW-1003">Cell membrane</keyword>
<comment type="subcellular location">
    <subcellularLocation>
        <location evidence="1">Cell membrane</location>
        <topology evidence="1">Multi-pass membrane protein</topology>
    </subcellularLocation>
</comment>
<reference evidence="7 8" key="1">
    <citation type="submission" date="2018-06" db="EMBL/GenBank/DDBJ databases">
        <title>Genomic Encyclopedia of Type Strains, Phase IV (KMG-IV): sequencing the most valuable type-strain genomes for metagenomic binning, comparative biology and taxonomic classification.</title>
        <authorList>
            <person name="Goeker M."/>
        </authorList>
    </citation>
    <scope>NUCLEOTIDE SEQUENCE [LARGE SCALE GENOMIC DNA]</scope>
    <source>
        <strain evidence="7 8">DSM 24875</strain>
    </source>
</reference>
<dbReference type="OrthoDB" id="9804822at2"/>
<dbReference type="GO" id="GO:0015171">
    <property type="term" value="F:amino acid transmembrane transporter activity"/>
    <property type="evidence" value="ECO:0007669"/>
    <property type="project" value="TreeGrafter"/>
</dbReference>
<evidence type="ECO:0000256" key="2">
    <source>
        <dbReference type="ARBA" id="ARBA00022475"/>
    </source>
</evidence>
<dbReference type="EMBL" id="QNRK01000002">
    <property type="protein sequence ID" value="RBP17567.1"/>
    <property type="molecule type" value="Genomic_DNA"/>
</dbReference>
<dbReference type="Pfam" id="PF01810">
    <property type="entry name" value="LysE"/>
    <property type="match status" value="1"/>
</dbReference>
<protein>
    <submittedName>
        <fullName evidence="7">Threonine/homoserine/homoserine lactone efflux protein</fullName>
    </submittedName>
</protein>
<evidence type="ECO:0000313" key="7">
    <source>
        <dbReference type="EMBL" id="RBP17567.1"/>
    </source>
</evidence>
<feature type="transmembrane region" description="Helical" evidence="6">
    <location>
        <begin position="193"/>
        <end position="213"/>
    </location>
</feature>
<dbReference type="RefSeq" id="WP_113887527.1">
    <property type="nucleotide sequence ID" value="NZ_QNRK01000002.1"/>
</dbReference>
<keyword evidence="4 6" id="KW-1133">Transmembrane helix</keyword>
<evidence type="ECO:0000256" key="6">
    <source>
        <dbReference type="SAM" id="Phobius"/>
    </source>
</evidence>
<evidence type="ECO:0000256" key="4">
    <source>
        <dbReference type="ARBA" id="ARBA00022989"/>
    </source>
</evidence>
<keyword evidence="8" id="KW-1185">Reference proteome</keyword>
<keyword evidence="3 6" id="KW-0812">Transmembrane</keyword>
<dbReference type="InterPro" id="IPR001123">
    <property type="entry name" value="LeuE-type"/>
</dbReference>
<feature type="transmembrane region" description="Helical" evidence="6">
    <location>
        <begin position="153"/>
        <end position="173"/>
    </location>
</feature>
<accession>A0A366FSM2</accession>
<comment type="caution">
    <text evidence="7">The sequence shown here is derived from an EMBL/GenBank/DDBJ whole genome shotgun (WGS) entry which is preliminary data.</text>
</comment>